<dbReference type="GO" id="GO:0042276">
    <property type="term" value="P:error-prone translesion synthesis"/>
    <property type="evidence" value="ECO:0007669"/>
    <property type="project" value="TreeGrafter"/>
</dbReference>
<organism evidence="3 4">
    <name type="scientific">Paenibacillus endophyticus</name>
    <dbReference type="NCBI Taxonomy" id="1294268"/>
    <lineage>
        <taxon>Bacteria</taxon>
        <taxon>Bacillati</taxon>
        <taxon>Bacillota</taxon>
        <taxon>Bacilli</taxon>
        <taxon>Bacillales</taxon>
        <taxon>Paenibacillaceae</taxon>
        <taxon>Paenibacillus</taxon>
    </lineage>
</organism>
<dbReference type="InterPro" id="IPR043128">
    <property type="entry name" value="Rev_trsase/Diguanyl_cyclase"/>
</dbReference>
<evidence type="ECO:0000256" key="1">
    <source>
        <dbReference type="ARBA" id="ARBA00010945"/>
    </source>
</evidence>
<dbReference type="GO" id="GO:0005829">
    <property type="term" value="C:cytosol"/>
    <property type="evidence" value="ECO:0007669"/>
    <property type="project" value="TreeGrafter"/>
</dbReference>
<dbReference type="PANTHER" id="PTHR11076:SF35">
    <property type="entry name" value="DNA REPAIR PROTEIN HOMOLOG YOBH"/>
    <property type="match status" value="1"/>
</dbReference>
<evidence type="ECO:0000313" key="3">
    <source>
        <dbReference type="EMBL" id="MBB3152185.1"/>
    </source>
</evidence>
<reference evidence="3 4" key="1">
    <citation type="submission" date="2020-08" db="EMBL/GenBank/DDBJ databases">
        <title>Genomic Encyclopedia of Type Strains, Phase III (KMG-III): the genomes of soil and plant-associated and newly described type strains.</title>
        <authorList>
            <person name="Whitman W."/>
        </authorList>
    </citation>
    <scope>NUCLEOTIDE SEQUENCE [LARGE SCALE GENOMIC DNA]</scope>
    <source>
        <strain evidence="3 4">CECT 8234</strain>
    </source>
</reference>
<dbReference type="GO" id="GO:0006281">
    <property type="term" value="P:DNA repair"/>
    <property type="evidence" value="ECO:0007669"/>
    <property type="project" value="InterPro"/>
</dbReference>
<dbReference type="InterPro" id="IPR001126">
    <property type="entry name" value="UmuC"/>
</dbReference>
<dbReference type="Gene3D" id="3.40.1170.60">
    <property type="match status" value="1"/>
</dbReference>
<comment type="similarity">
    <text evidence="1">Belongs to the DNA polymerase type-Y family.</text>
</comment>
<dbReference type="InterPro" id="IPR050116">
    <property type="entry name" value="DNA_polymerase-Y"/>
</dbReference>
<evidence type="ECO:0000313" key="4">
    <source>
        <dbReference type="Proteomes" id="UP000518605"/>
    </source>
</evidence>
<name>A0A7W5G9Y1_9BACL</name>
<dbReference type="PANTHER" id="PTHR11076">
    <property type="entry name" value="DNA REPAIR POLYMERASE UMUC / TRANSFERASE FAMILY MEMBER"/>
    <property type="match status" value="1"/>
</dbReference>
<sequence length="114" mass="12829">MPLNKVIMLADCQSFYASVEKADHPEYRDRPLVVAGDPERRSGIILAACPIAKDFGVTTAERLGDSLAKCPDLVIIKPRMQLYIDISMRITNIYQSYTDLVEPYSIDVLLSYCQ</sequence>
<proteinExistence type="inferred from homology"/>
<dbReference type="GO" id="GO:0009432">
    <property type="term" value="P:SOS response"/>
    <property type="evidence" value="ECO:0007669"/>
    <property type="project" value="TreeGrafter"/>
</dbReference>
<dbReference type="PROSITE" id="PS50173">
    <property type="entry name" value="UMUC"/>
    <property type="match status" value="1"/>
</dbReference>
<dbReference type="InterPro" id="IPR043502">
    <property type="entry name" value="DNA/RNA_pol_sf"/>
</dbReference>
<dbReference type="EMBL" id="JACHXW010000005">
    <property type="protein sequence ID" value="MBB3152185.1"/>
    <property type="molecule type" value="Genomic_DNA"/>
</dbReference>
<dbReference type="SUPFAM" id="SSF56672">
    <property type="entry name" value="DNA/RNA polymerases"/>
    <property type="match status" value="1"/>
</dbReference>
<feature type="domain" description="UmuC" evidence="2">
    <location>
        <begin position="7"/>
        <end position="107"/>
    </location>
</feature>
<keyword evidence="4" id="KW-1185">Reference proteome</keyword>
<comment type="caution">
    <text evidence="3">The sequence shown here is derived from an EMBL/GenBank/DDBJ whole genome shotgun (WGS) entry which is preliminary data.</text>
</comment>
<accession>A0A7W5G9Y1</accession>
<evidence type="ECO:0000259" key="2">
    <source>
        <dbReference type="PROSITE" id="PS50173"/>
    </source>
</evidence>
<dbReference type="GO" id="GO:0003887">
    <property type="term" value="F:DNA-directed DNA polymerase activity"/>
    <property type="evidence" value="ECO:0007669"/>
    <property type="project" value="TreeGrafter"/>
</dbReference>
<dbReference type="Gene3D" id="3.30.70.270">
    <property type="match status" value="1"/>
</dbReference>
<keyword evidence="3" id="KW-0808">Transferase</keyword>
<dbReference type="Proteomes" id="UP000518605">
    <property type="component" value="Unassembled WGS sequence"/>
</dbReference>
<gene>
    <name evidence="3" type="ORF">FHS16_002231</name>
</gene>
<protein>
    <submittedName>
        <fullName evidence="3">Nucleotidyltransferase/DNA polymerase involved in DNA repair</fullName>
    </submittedName>
</protein>
<dbReference type="AlphaFoldDB" id="A0A7W5G9Y1"/>
<dbReference type="Pfam" id="PF00817">
    <property type="entry name" value="IMS"/>
    <property type="match status" value="1"/>
</dbReference>